<organism evidence="7 8">
    <name type="scientific">Dibothriocephalus latus</name>
    <name type="common">Fish tapeworm</name>
    <name type="synonym">Diphyllobothrium latum</name>
    <dbReference type="NCBI Taxonomy" id="60516"/>
    <lineage>
        <taxon>Eukaryota</taxon>
        <taxon>Metazoa</taxon>
        <taxon>Spiralia</taxon>
        <taxon>Lophotrochozoa</taxon>
        <taxon>Platyhelminthes</taxon>
        <taxon>Cestoda</taxon>
        <taxon>Eucestoda</taxon>
        <taxon>Diphyllobothriidea</taxon>
        <taxon>Diphyllobothriidae</taxon>
        <taxon>Dibothriocephalus</taxon>
    </lineage>
</organism>
<evidence type="ECO:0000313" key="7">
    <source>
        <dbReference type="EMBL" id="VDN09499.1"/>
    </source>
</evidence>
<dbReference type="EMBL" id="UYRU01047184">
    <property type="protein sequence ID" value="VDN09499.1"/>
    <property type="molecule type" value="Genomic_DNA"/>
</dbReference>
<dbReference type="GO" id="GO:0006002">
    <property type="term" value="P:fructose 6-phosphate metabolic process"/>
    <property type="evidence" value="ECO:0007669"/>
    <property type="project" value="TreeGrafter"/>
</dbReference>
<dbReference type="PANTHER" id="PTHR10937">
    <property type="entry name" value="GLUCOSAMINE--FRUCTOSE-6-PHOSPHATE AMINOTRANSFERASE, ISOMERIZING"/>
    <property type="match status" value="1"/>
</dbReference>
<dbReference type="SUPFAM" id="SSF56235">
    <property type="entry name" value="N-terminal nucleophile aminohydrolases (Ntn hydrolases)"/>
    <property type="match status" value="1"/>
</dbReference>
<dbReference type="GO" id="GO:0006047">
    <property type="term" value="P:UDP-N-acetylglucosamine metabolic process"/>
    <property type="evidence" value="ECO:0007669"/>
    <property type="project" value="TreeGrafter"/>
</dbReference>
<keyword evidence="5" id="KW-0315">Glutamine amidotransferase</keyword>
<accession>A0A3P7NJB8</accession>
<dbReference type="InterPro" id="IPR017932">
    <property type="entry name" value="GATase_2_dom"/>
</dbReference>
<dbReference type="Gene3D" id="3.60.20.10">
    <property type="entry name" value="Glutamine Phosphoribosylpyrophosphate, subunit 1, domain 1"/>
    <property type="match status" value="1"/>
</dbReference>
<dbReference type="Proteomes" id="UP000281553">
    <property type="component" value="Unassembled WGS sequence"/>
</dbReference>
<dbReference type="OrthoDB" id="15235at2759"/>
<evidence type="ECO:0000256" key="3">
    <source>
        <dbReference type="ARBA" id="ARBA00022576"/>
    </source>
</evidence>
<keyword evidence="3" id="KW-0032">Aminotransferase</keyword>
<reference evidence="7 8" key="1">
    <citation type="submission" date="2018-11" db="EMBL/GenBank/DDBJ databases">
        <authorList>
            <consortium name="Pathogen Informatics"/>
        </authorList>
    </citation>
    <scope>NUCLEOTIDE SEQUENCE [LARGE SCALE GENOMIC DNA]</scope>
</reference>
<evidence type="ECO:0000259" key="6">
    <source>
        <dbReference type="PROSITE" id="PS51278"/>
    </source>
</evidence>
<evidence type="ECO:0000256" key="2">
    <source>
        <dbReference type="ARBA" id="ARBA00012916"/>
    </source>
</evidence>
<proteinExistence type="predicted"/>
<sequence>MEYRGYDSAGIAIDKCCPDCSEAAKDNFVLTVKRTGKVVELEKAIKDCLGSQHDDPILTTHAGIAHTRWATHGVPSEVNAHPLLSDKTAAFSVVHNGIITNYKDLRSILVSLINPTLSAPLSGVRLRKGCRLGSCTLPCEVIRLEANG</sequence>
<evidence type="ECO:0000256" key="4">
    <source>
        <dbReference type="ARBA" id="ARBA00022679"/>
    </source>
</evidence>
<dbReference type="EC" id="2.6.1.16" evidence="2"/>
<name>A0A3P7NJB8_DIBLA</name>
<keyword evidence="4" id="KW-0808">Transferase</keyword>
<keyword evidence="8" id="KW-1185">Reference proteome</keyword>
<dbReference type="GO" id="GO:0004360">
    <property type="term" value="F:glutamine-fructose-6-phosphate transaminase (isomerizing) activity"/>
    <property type="evidence" value="ECO:0007669"/>
    <property type="project" value="UniProtKB-EC"/>
</dbReference>
<protein>
    <recommendedName>
        <fullName evidence="2">glutamine--fructose-6-phosphate transaminase (isomerizing)</fullName>
        <ecNumber evidence="2">2.6.1.16</ecNumber>
    </recommendedName>
</protein>
<evidence type="ECO:0000256" key="5">
    <source>
        <dbReference type="ARBA" id="ARBA00022962"/>
    </source>
</evidence>
<dbReference type="GO" id="GO:0006487">
    <property type="term" value="P:protein N-linked glycosylation"/>
    <property type="evidence" value="ECO:0007669"/>
    <property type="project" value="TreeGrafter"/>
</dbReference>
<dbReference type="InterPro" id="IPR029055">
    <property type="entry name" value="Ntn_hydrolases_N"/>
</dbReference>
<evidence type="ECO:0000313" key="8">
    <source>
        <dbReference type="Proteomes" id="UP000281553"/>
    </source>
</evidence>
<feature type="domain" description="Glutamine amidotransferase type-2" evidence="6">
    <location>
        <begin position="1"/>
        <end position="148"/>
    </location>
</feature>
<dbReference type="PROSITE" id="PS51278">
    <property type="entry name" value="GATASE_TYPE_2"/>
    <property type="match status" value="1"/>
</dbReference>
<comment type="catalytic activity">
    <reaction evidence="1">
        <text>D-fructose 6-phosphate + L-glutamine = D-glucosamine 6-phosphate + L-glutamate</text>
        <dbReference type="Rhea" id="RHEA:13237"/>
        <dbReference type="ChEBI" id="CHEBI:29985"/>
        <dbReference type="ChEBI" id="CHEBI:58359"/>
        <dbReference type="ChEBI" id="CHEBI:58725"/>
        <dbReference type="ChEBI" id="CHEBI:61527"/>
        <dbReference type="EC" id="2.6.1.16"/>
    </reaction>
</comment>
<evidence type="ECO:0000256" key="1">
    <source>
        <dbReference type="ARBA" id="ARBA00001031"/>
    </source>
</evidence>
<dbReference type="Pfam" id="PF13522">
    <property type="entry name" value="GATase_6"/>
    <property type="match status" value="1"/>
</dbReference>
<dbReference type="PANTHER" id="PTHR10937:SF0">
    <property type="entry name" value="GLUTAMINE--FRUCTOSE-6-PHOSPHATE TRANSAMINASE (ISOMERIZING)"/>
    <property type="match status" value="1"/>
</dbReference>
<gene>
    <name evidence="7" type="ORF">DILT_LOCUS5330</name>
</gene>
<dbReference type="AlphaFoldDB" id="A0A3P7NJB8"/>